<evidence type="ECO:0000313" key="2">
    <source>
        <dbReference type="Proteomes" id="UP000238390"/>
    </source>
</evidence>
<keyword evidence="2" id="KW-1185">Reference proteome</keyword>
<dbReference type="EMBL" id="CP027169">
    <property type="protein sequence ID" value="AVK06298.1"/>
    <property type="molecule type" value="Genomic_DNA"/>
</dbReference>
<sequence length="38" mass="4005">MADDSHGPCAATAIVRLLLVDDSLMPKLSHAEIGVNEN</sequence>
<gene>
    <name evidence="1" type="ORF">CSB93_6445</name>
</gene>
<reference evidence="1 2" key="1">
    <citation type="submission" date="2018-02" db="EMBL/GenBank/DDBJ databases">
        <title>FDA/CDC Antimicrobial Resistant Isolate Bank Genome Sequencing.</title>
        <authorList>
            <person name="Benahmed F.H."/>
            <person name="Lutgring J.D."/>
            <person name="Yoo B."/>
            <person name="Machado M."/>
            <person name="Brown A."/>
            <person name="McAllister G."/>
            <person name="Perry A."/>
            <person name="Halpin A.L."/>
            <person name="Vavikolanu K."/>
            <person name="Ott S."/>
            <person name="Zhao X."/>
            <person name="Tallon L.J."/>
            <person name="Sadzewicz L."/>
            <person name="Aluvathingal J."/>
            <person name="Nadendla S."/>
            <person name="Voskania-kordi A."/>
            <person name="Simonyan V."/>
            <person name="Patel J."/>
            <person name="Shawar R.M."/>
        </authorList>
    </citation>
    <scope>NUCLEOTIDE SEQUENCE [LARGE SCALE GENOMIC DNA]</scope>
    <source>
        <strain evidence="1 2">AR_0356</strain>
    </source>
</reference>
<accession>A0A2R3IWJ1</accession>
<dbReference type="AlphaFoldDB" id="A0A2R3IWJ1"/>
<proteinExistence type="predicted"/>
<evidence type="ECO:0000313" key="1">
    <source>
        <dbReference type="EMBL" id="AVK06298.1"/>
    </source>
</evidence>
<protein>
    <submittedName>
        <fullName evidence="1">Uncharacterized protein</fullName>
    </submittedName>
</protein>
<organism evidence="1 2">
    <name type="scientific">Pseudomonas paraeruginosa</name>
    <dbReference type="NCBI Taxonomy" id="2994495"/>
    <lineage>
        <taxon>Bacteria</taxon>
        <taxon>Pseudomonadati</taxon>
        <taxon>Pseudomonadota</taxon>
        <taxon>Gammaproteobacteria</taxon>
        <taxon>Pseudomonadales</taxon>
        <taxon>Pseudomonadaceae</taxon>
        <taxon>Pseudomonas</taxon>
    </lineage>
</organism>
<name>A0A2R3IWJ1_9PSED</name>
<dbReference type="Proteomes" id="UP000238390">
    <property type="component" value="Chromosome"/>
</dbReference>